<protein>
    <submittedName>
        <fullName evidence="9">RagB/SusD family nutrient uptake outer membrane protein</fullName>
    </submittedName>
</protein>
<evidence type="ECO:0000313" key="10">
    <source>
        <dbReference type="Proteomes" id="UP001409291"/>
    </source>
</evidence>
<evidence type="ECO:0000313" key="9">
    <source>
        <dbReference type="EMBL" id="MEN5377716.1"/>
    </source>
</evidence>
<gene>
    <name evidence="9" type="ORF">ABE541_10615</name>
</gene>
<dbReference type="Proteomes" id="UP001409291">
    <property type="component" value="Unassembled WGS sequence"/>
</dbReference>
<dbReference type="InterPro" id="IPR012944">
    <property type="entry name" value="SusD_RagB_dom"/>
</dbReference>
<evidence type="ECO:0000256" key="5">
    <source>
        <dbReference type="ARBA" id="ARBA00023237"/>
    </source>
</evidence>
<comment type="similarity">
    <text evidence="2">Belongs to the SusD family.</text>
</comment>
<accession>A0ABV0BSM3</accession>
<evidence type="ECO:0000256" key="1">
    <source>
        <dbReference type="ARBA" id="ARBA00004442"/>
    </source>
</evidence>
<evidence type="ECO:0000256" key="2">
    <source>
        <dbReference type="ARBA" id="ARBA00006275"/>
    </source>
</evidence>
<reference evidence="9 10" key="1">
    <citation type="submission" date="2024-04" db="EMBL/GenBank/DDBJ databases">
        <title>WGS of bacteria from Torrens River.</title>
        <authorList>
            <person name="Wyrsch E.R."/>
            <person name="Drigo B."/>
        </authorList>
    </citation>
    <scope>NUCLEOTIDE SEQUENCE [LARGE SCALE GENOMIC DNA]</scope>
    <source>
        <strain evidence="9 10">TWI391</strain>
    </source>
</reference>
<dbReference type="PROSITE" id="PS51257">
    <property type="entry name" value="PROKAR_LIPOPROTEIN"/>
    <property type="match status" value="1"/>
</dbReference>
<evidence type="ECO:0000256" key="3">
    <source>
        <dbReference type="ARBA" id="ARBA00022729"/>
    </source>
</evidence>
<keyword evidence="10" id="KW-1185">Reference proteome</keyword>
<dbReference type="Pfam" id="PF07980">
    <property type="entry name" value="SusD_RagB"/>
    <property type="match status" value="1"/>
</dbReference>
<organism evidence="9 10">
    <name type="scientific">Sphingobacterium kitahiroshimense</name>
    <dbReference type="NCBI Taxonomy" id="470446"/>
    <lineage>
        <taxon>Bacteria</taxon>
        <taxon>Pseudomonadati</taxon>
        <taxon>Bacteroidota</taxon>
        <taxon>Sphingobacteriia</taxon>
        <taxon>Sphingobacteriales</taxon>
        <taxon>Sphingobacteriaceae</taxon>
        <taxon>Sphingobacterium</taxon>
    </lineage>
</organism>
<proteinExistence type="inferred from homology"/>
<dbReference type="SUPFAM" id="SSF48452">
    <property type="entry name" value="TPR-like"/>
    <property type="match status" value="1"/>
</dbReference>
<feature type="signal peptide" evidence="6">
    <location>
        <begin position="1"/>
        <end position="20"/>
    </location>
</feature>
<keyword evidence="3 6" id="KW-0732">Signal</keyword>
<name>A0ABV0BSM3_9SPHI</name>
<dbReference type="Gene3D" id="1.25.40.390">
    <property type="match status" value="1"/>
</dbReference>
<evidence type="ECO:0000256" key="4">
    <source>
        <dbReference type="ARBA" id="ARBA00023136"/>
    </source>
</evidence>
<feature type="domain" description="RagB/SusD" evidence="7">
    <location>
        <begin position="295"/>
        <end position="513"/>
    </location>
</feature>
<dbReference type="RefSeq" id="WP_183912273.1">
    <property type="nucleotide sequence ID" value="NZ_JBDJLH010000002.1"/>
</dbReference>
<comment type="caution">
    <text evidence="9">The sequence shown here is derived from an EMBL/GenBank/DDBJ whole genome shotgun (WGS) entry which is preliminary data.</text>
</comment>
<evidence type="ECO:0000259" key="8">
    <source>
        <dbReference type="Pfam" id="PF14322"/>
    </source>
</evidence>
<feature type="chain" id="PRO_5045334575" evidence="6">
    <location>
        <begin position="21"/>
        <end position="602"/>
    </location>
</feature>
<keyword evidence="4" id="KW-0472">Membrane</keyword>
<dbReference type="InterPro" id="IPR011990">
    <property type="entry name" value="TPR-like_helical_dom_sf"/>
</dbReference>
<dbReference type="InterPro" id="IPR033985">
    <property type="entry name" value="SusD-like_N"/>
</dbReference>
<dbReference type="EMBL" id="JBDJNQ010000004">
    <property type="protein sequence ID" value="MEN5377716.1"/>
    <property type="molecule type" value="Genomic_DNA"/>
</dbReference>
<feature type="domain" description="SusD-like N-terminal" evidence="8">
    <location>
        <begin position="91"/>
        <end position="194"/>
    </location>
</feature>
<evidence type="ECO:0000256" key="6">
    <source>
        <dbReference type="SAM" id="SignalP"/>
    </source>
</evidence>
<dbReference type="Pfam" id="PF14322">
    <property type="entry name" value="SusD-like_3"/>
    <property type="match status" value="1"/>
</dbReference>
<sequence>MKNNYNFILIILTLSFSGCAKFLDRPQLTNENDETAWNSEDNVRLYANKYYTDFFTGYGVGFDNAGALLAGYTFSDDVLFQGNQSNFTRSVPNSQIWSYATVRSVNIMLNRIENRMSKILSTEAYNHWKGIGKFFRAMRYSELVGTYGDVPYYGDIVSDVDFDNLYKTRTPRNEVMDAVYEDLKFALANVRLNDGDQFVNRYVVAGFISRLALTEGSWQKYYYKNQDRAKKFYELALEAAEFVISSGRYDIVTDYRSIFTSNDLKGNKDVILYRHYDAAVNIRHSIVSIHNLSESVTYGPTTSLIKSYVCSKDGLPWQQSAEKNATNFSLDSLIAKRDSRFEATFHYKNTIKNKASFLYITKFLPRPVQATVATGGAPGIDYSGSNNVTDAPVLRYAEVLLNWIETKAELASLGGVAVDQSDIDRSINKLRNRPLATEAESRGVKKTARLQLTSLPVDPSRDVQVSSLLWEIRRERRMELTFEESRLSDLKRWSKLEYMDTDLNKDLLSGGWVNFPQEAPAEIKAGISVVKLDGQVVVFNPSDASSSAKMTGFYRYTLNSGRQPFLNLSNINPYLAPIGRVQIDEYAAKGYVLKQTEGWPQN</sequence>
<comment type="subcellular location">
    <subcellularLocation>
        <location evidence="1">Cell outer membrane</location>
    </subcellularLocation>
</comment>
<keyword evidence="5" id="KW-0998">Cell outer membrane</keyword>
<evidence type="ECO:0000259" key="7">
    <source>
        <dbReference type="Pfam" id="PF07980"/>
    </source>
</evidence>